<name>A0A2A2ZB74_MYCAV</name>
<sequence>MTTEKAIPDIEDFYPREFSVYNPSGSVGVSCNGRGQVSALMLDDDALDLGDVDLGREIVALGQLARAKYRMELRLWSLATVAAEGRDPDRMDRFYRRVQKLPTPEEYREMEAAEFARRYAI</sequence>
<evidence type="ECO:0000313" key="1">
    <source>
        <dbReference type="EMBL" id="PBA23714.1"/>
    </source>
</evidence>
<dbReference type="PROSITE" id="PS51257">
    <property type="entry name" value="PROKAR_LIPOPROTEIN"/>
    <property type="match status" value="1"/>
</dbReference>
<dbReference type="RefSeq" id="WP_033721512.1">
    <property type="nucleotide sequence ID" value="NZ_JAEKMM010000169.1"/>
</dbReference>
<dbReference type="Proteomes" id="UP000217768">
    <property type="component" value="Unassembled WGS sequence"/>
</dbReference>
<dbReference type="EMBL" id="NSFD01000056">
    <property type="protein sequence ID" value="PBA23714.1"/>
    <property type="molecule type" value="Genomic_DNA"/>
</dbReference>
<proteinExistence type="predicted"/>
<evidence type="ECO:0008006" key="3">
    <source>
        <dbReference type="Google" id="ProtNLM"/>
    </source>
</evidence>
<reference evidence="1 2" key="1">
    <citation type="submission" date="2017-08" db="EMBL/GenBank/DDBJ databases">
        <title>Phylogenetic analysis of Mycobacterium avium complex whole genomes.</title>
        <authorList>
            <person name="Caverly L.J."/>
            <person name="Spilker T."/>
            <person name="Lipuma J."/>
        </authorList>
    </citation>
    <scope>NUCLEOTIDE SEQUENCE [LARGE SCALE GENOMIC DNA]</scope>
    <source>
        <strain evidence="1 2">FLAC0165</strain>
    </source>
</reference>
<dbReference type="AlphaFoldDB" id="A0A2A2ZB74"/>
<comment type="caution">
    <text evidence="1">The sequence shown here is derived from an EMBL/GenBank/DDBJ whole genome shotgun (WGS) entry which is preliminary data.</text>
</comment>
<accession>A0A2A2ZB74</accession>
<gene>
    <name evidence="1" type="ORF">CKJ66_26895</name>
</gene>
<evidence type="ECO:0000313" key="2">
    <source>
        <dbReference type="Proteomes" id="UP000217768"/>
    </source>
</evidence>
<protein>
    <recommendedName>
        <fullName evidence="3">ESX-1 secretion-associated protein EspD</fullName>
    </recommendedName>
</protein>
<organism evidence="1 2">
    <name type="scientific">Mycobacterium avium</name>
    <dbReference type="NCBI Taxonomy" id="1764"/>
    <lineage>
        <taxon>Bacteria</taxon>
        <taxon>Bacillati</taxon>
        <taxon>Actinomycetota</taxon>
        <taxon>Actinomycetes</taxon>
        <taxon>Mycobacteriales</taxon>
        <taxon>Mycobacteriaceae</taxon>
        <taxon>Mycobacterium</taxon>
        <taxon>Mycobacterium avium complex (MAC)</taxon>
    </lineage>
</organism>